<sequence>MSEQAIIDEVCMTQQGVDVPFEQQGMISSDKCRVARNDATLVFRQIVNNKIELINNFMLKKIKYIEMVQTPSKANISNIRQRVSASKSSTSTYKSGYIPVTDNGSSASLPSVVDPTSKTLDNNQAGSEKNLDAILNAITSLGERIKHLEAVPPVLQQANQLDEDPDEESADEDFTEWKKNAHFKDLIEHKYAVSNTKQAFTYIEQRLKALGYMEDNNEMVHDYLYYMIQDMLIEKKEVFITENIITREHDIKCLLNNSTPDFVIKRGNGRQKTLIIDIYVGEKDINEIKGKYRKLELFADFKIITPANFRKELKIIFKDSDLDYLYKNYQIFLVEYHYWKACMKLKKILFNEEKNIEIITFSNDRDKFEVDQLQYVETLKNYASSVLAQEDI</sequence>
<evidence type="ECO:0000313" key="2">
    <source>
        <dbReference type="Proteomes" id="UP000006671"/>
    </source>
</evidence>
<accession>D2VR50</accession>
<dbReference type="OrthoDB" id="530187at2759"/>
<dbReference type="VEuPathDB" id="AmoebaDB:NAEGRDRAFT_51597"/>
<dbReference type="EMBL" id="GG738890">
    <property type="protein sequence ID" value="EFC40833.1"/>
    <property type="molecule type" value="Genomic_DNA"/>
</dbReference>
<proteinExistence type="predicted"/>
<name>D2VR50_NAEGR</name>
<dbReference type="AlphaFoldDB" id="D2VR50"/>
<dbReference type="Proteomes" id="UP000006671">
    <property type="component" value="Unassembled WGS sequence"/>
</dbReference>
<gene>
    <name evidence="1" type="ORF">NAEGRDRAFT_51597</name>
</gene>
<dbReference type="InParanoid" id="D2VR50"/>
<protein>
    <submittedName>
        <fullName evidence="1">Predicted protein</fullName>
    </submittedName>
</protein>
<dbReference type="eggNOG" id="ENOG502SQ22">
    <property type="taxonomic scope" value="Eukaryota"/>
</dbReference>
<dbReference type="KEGG" id="ngr:NAEGRDRAFT_51597"/>
<organism evidence="2">
    <name type="scientific">Naegleria gruberi</name>
    <name type="common">Amoeba</name>
    <dbReference type="NCBI Taxonomy" id="5762"/>
    <lineage>
        <taxon>Eukaryota</taxon>
        <taxon>Discoba</taxon>
        <taxon>Heterolobosea</taxon>
        <taxon>Tetramitia</taxon>
        <taxon>Eutetramitia</taxon>
        <taxon>Vahlkampfiidae</taxon>
        <taxon>Naegleria</taxon>
    </lineage>
</organism>
<dbReference type="GeneID" id="8864580"/>
<dbReference type="RefSeq" id="XP_002673577.1">
    <property type="nucleotide sequence ID" value="XM_002673531.1"/>
</dbReference>
<keyword evidence="2" id="KW-1185">Reference proteome</keyword>
<evidence type="ECO:0000313" key="1">
    <source>
        <dbReference type="EMBL" id="EFC40833.1"/>
    </source>
</evidence>
<reference evidence="1 2" key="1">
    <citation type="journal article" date="2010" name="Cell">
        <title>The genome of Naegleria gruberi illuminates early eukaryotic versatility.</title>
        <authorList>
            <person name="Fritz-Laylin L.K."/>
            <person name="Prochnik S.E."/>
            <person name="Ginger M.L."/>
            <person name="Dacks J.B."/>
            <person name="Carpenter M.L."/>
            <person name="Field M.C."/>
            <person name="Kuo A."/>
            <person name="Paredez A."/>
            <person name="Chapman J."/>
            <person name="Pham J."/>
            <person name="Shu S."/>
            <person name="Neupane R."/>
            <person name="Cipriano M."/>
            <person name="Mancuso J."/>
            <person name="Tu H."/>
            <person name="Salamov A."/>
            <person name="Lindquist E."/>
            <person name="Shapiro H."/>
            <person name="Lucas S."/>
            <person name="Grigoriev I.V."/>
            <person name="Cande W.Z."/>
            <person name="Fulton C."/>
            <person name="Rokhsar D.S."/>
            <person name="Dawson S.C."/>
        </authorList>
    </citation>
    <scope>NUCLEOTIDE SEQUENCE [LARGE SCALE GENOMIC DNA]</scope>
    <source>
        <strain evidence="1 2">NEG-M</strain>
    </source>
</reference>